<dbReference type="Gene3D" id="2.120.10.30">
    <property type="entry name" value="TolB, C-terminal domain"/>
    <property type="match status" value="1"/>
</dbReference>
<dbReference type="Pfam" id="PF00058">
    <property type="entry name" value="Ldl_recept_b"/>
    <property type="match status" value="1"/>
</dbReference>
<evidence type="ECO:0000313" key="2">
    <source>
        <dbReference type="EMBL" id="KAL0187692.1"/>
    </source>
</evidence>
<dbReference type="AlphaFoldDB" id="A0ABD0QPB1"/>
<protein>
    <submittedName>
        <fullName evidence="2">Uncharacterized protein</fullName>
    </submittedName>
</protein>
<dbReference type="InterPro" id="IPR050778">
    <property type="entry name" value="Cueball_EGF_LRP_Nidogen"/>
</dbReference>
<feature type="non-terminal residue" evidence="2">
    <location>
        <position position="53"/>
    </location>
</feature>
<feature type="repeat" description="LDL-receptor class B" evidence="1">
    <location>
        <begin position="1"/>
        <end position="42"/>
    </location>
</feature>
<dbReference type="InterPro" id="IPR000033">
    <property type="entry name" value="LDLR_classB_rpt"/>
</dbReference>
<comment type="caution">
    <text evidence="2">The sequence shown here is derived from an EMBL/GenBank/DDBJ whole genome shotgun (WGS) entry which is preliminary data.</text>
</comment>
<reference evidence="2 3" key="1">
    <citation type="submission" date="2024-05" db="EMBL/GenBank/DDBJ databases">
        <title>Genome sequencing and assembly of Indian major carp, Cirrhinus mrigala (Hamilton, 1822).</title>
        <authorList>
            <person name="Mohindra V."/>
            <person name="Chowdhury L.M."/>
            <person name="Lal K."/>
            <person name="Jena J.K."/>
        </authorList>
    </citation>
    <scope>NUCLEOTIDE SEQUENCE [LARGE SCALE GENOMIC DNA]</scope>
    <source>
        <strain evidence="2">CM1030</strain>
        <tissue evidence="2">Blood</tissue>
    </source>
</reference>
<dbReference type="PANTHER" id="PTHR46513:SF41">
    <property type="entry name" value="LOW-DENSITY LIPOPROTEIN RECEPTOR-RELATED PROTEIN"/>
    <property type="match status" value="1"/>
</dbReference>
<evidence type="ECO:0000256" key="1">
    <source>
        <dbReference type="PROSITE-ProRule" id="PRU00461"/>
    </source>
</evidence>
<dbReference type="PROSITE" id="PS51120">
    <property type="entry name" value="LDLRB"/>
    <property type="match status" value="1"/>
</dbReference>
<evidence type="ECO:0000313" key="3">
    <source>
        <dbReference type="Proteomes" id="UP001529510"/>
    </source>
</evidence>
<dbReference type="PANTHER" id="PTHR46513">
    <property type="entry name" value="VITELLOGENIN RECEPTOR-LIKE PROTEIN-RELATED-RELATED"/>
    <property type="match status" value="1"/>
</dbReference>
<organism evidence="2 3">
    <name type="scientific">Cirrhinus mrigala</name>
    <name type="common">Mrigala</name>
    <dbReference type="NCBI Taxonomy" id="683832"/>
    <lineage>
        <taxon>Eukaryota</taxon>
        <taxon>Metazoa</taxon>
        <taxon>Chordata</taxon>
        <taxon>Craniata</taxon>
        <taxon>Vertebrata</taxon>
        <taxon>Euteleostomi</taxon>
        <taxon>Actinopterygii</taxon>
        <taxon>Neopterygii</taxon>
        <taxon>Teleostei</taxon>
        <taxon>Ostariophysi</taxon>
        <taxon>Cypriniformes</taxon>
        <taxon>Cyprinidae</taxon>
        <taxon>Labeoninae</taxon>
        <taxon>Labeonini</taxon>
        <taxon>Cirrhinus</taxon>
    </lineage>
</organism>
<dbReference type="Proteomes" id="UP001529510">
    <property type="component" value="Unassembled WGS sequence"/>
</dbReference>
<accession>A0ABD0QPB1</accession>
<keyword evidence="3" id="KW-1185">Reference proteome</keyword>
<gene>
    <name evidence="2" type="ORF">M9458_014791</name>
</gene>
<sequence>MYWTDWGEHAKLERSSMDGSDRVILINNNLGWPNGLAIDKAGSQLLWADAHTE</sequence>
<dbReference type="InterPro" id="IPR011042">
    <property type="entry name" value="6-blade_b-propeller_TolB-like"/>
</dbReference>
<dbReference type="EMBL" id="JAMKFB020000007">
    <property type="protein sequence ID" value="KAL0187692.1"/>
    <property type="molecule type" value="Genomic_DNA"/>
</dbReference>
<name>A0ABD0QPB1_CIRMR</name>
<proteinExistence type="predicted"/>
<dbReference type="SUPFAM" id="SSF63825">
    <property type="entry name" value="YWTD domain"/>
    <property type="match status" value="1"/>
</dbReference>